<evidence type="ECO:0000313" key="2">
    <source>
        <dbReference type="EMBL" id="KGQ07530.1"/>
    </source>
</evidence>
<sequence length="160" mass="18219">MFLNLGTLRRPSSSSSITSAGSSWSDLDDIANSISTFFAADVTKCHRCPSPECPLLRDRQKSVSSVRSCEDMSVDKTQELWFCMLQLQERYDCYNSTRIDLALDAGDQAINFMPNRFIMDTLNNSLRDLPDEGWDQLNRCLDHQTVTEKPKSKRICRPKA</sequence>
<evidence type="ECO:0000313" key="3">
    <source>
        <dbReference type="Proteomes" id="UP000030106"/>
    </source>
</evidence>
<dbReference type="EMBL" id="ANFO01000680">
    <property type="protein sequence ID" value="KGQ07530.1"/>
    <property type="molecule type" value="Genomic_DNA"/>
</dbReference>
<evidence type="ECO:0000256" key="1">
    <source>
        <dbReference type="SAM" id="MobiDB-lite"/>
    </source>
</evidence>
<dbReference type="STRING" id="1245745.A0A0A2VMX5"/>
<dbReference type="Proteomes" id="UP000030106">
    <property type="component" value="Unassembled WGS sequence"/>
</dbReference>
<dbReference type="AlphaFoldDB" id="A0A0A2VMX5"/>
<organism evidence="2 3">
    <name type="scientific">Beauveria bassiana D1-5</name>
    <dbReference type="NCBI Taxonomy" id="1245745"/>
    <lineage>
        <taxon>Eukaryota</taxon>
        <taxon>Fungi</taxon>
        <taxon>Dikarya</taxon>
        <taxon>Ascomycota</taxon>
        <taxon>Pezizomycotina</taxon>
        <taxon>Sordariomycetes</taxon>
        <taxon>Hypocreomycetidae</taxon>
        <taxon>Hypocreales</taxon>
        <taxon>Cordycipitaceae</taxon>
        <taxon>Beauveria</taxon>
    </lineage>
</organism>
<reference evidence="2 3" key="1">
    <citation type="submission" date="2012-10" db="EMBL/GenBank/DDBJ databases">
        <title>Genome sequencing and analysis of entomopathogenic fungi Beauveria bassiana D1-5.</title>
        <authorList>
            <person name="Li Q."/>
            <person name="Wang L."/>
            <person name="Zhang Z."/>
            <person name="Wang Q."/>
            <person name="Ren J."/>
            <person name="Wang M."/>
            <person name="Xu W."/>
            <person name="Wang J."/>
            <person name="Lu Y."/>
            <person name="Du Q."/>
            <person name="Sun Z."/>
        </authorList>
    </citation>
    <scope>NUCLEOTIDE SEQUENCE [LARGE SCALE GENOMIC DNA]</scope>
    <source>
        <strain evidence="2 3">D1-5</strain>
    </source>
</reference>
<dbReference type="HOGENOM" id="CLU_111225_0_0_1"/>
<feature type="region of interest" description="Disordered" evidence="1">
    <location>
        <begin position="1"/>
        <end position="23"/>
    </location>
</feature>
<proteinExistence type="predicted"/>
<gene>
    <name evidence="2" type="ORF">BBAD15_g7143</name>
</gene>
<dbReference type="OrthoDB" id="3553044at2759"/>
<name>A0A0A2VMX5_BEABA</name>
<accession>A0A0A2VMX5</accession>
<comment type="caution">
    <text evidence="2">The sequence shown here is derived from an EMBL/GenBank/DDBJ whole genome shotgun (WGS) entry which is preliminary data.</text>
</comment>
<feature type="compositionally biased region" description="Low complexity" evidence="1">
    <location>
        <begin position="12"/>
        <end position="23"/>
    </location>
</feature>
<dbReference type="eggNOG" id="ENOG502RJMG">
    <property type="taxonomic scope" value="Eukaryota"/>
</dbReference>
<protein>
    <submittedName>
        <fullName evidence="2">Uncharacterized protein</fullName>
    </submittedName>
</protein>